<accession>A0A2S7XU53</accession>
<dbReference type="GO" id="GO:0071972">
    <property type="term" value="F:peptidoglycan L,D-transpeptidase activity"/>
    <property type="evidence" value="ECO:0007669"/>
    <property type="project" value="TreeGrafter"/>
</dbReference>
<dbReference type="PROSITE" id="PS52029">
    <property type="entry name" value="LD_TPASE"/>
    <property type="match status" value="1"/>
</dbReference>
<keyword evidence="3" id="KW-0808">Transferase</keyword>
<feature type="active site" description="Nucleophile" evidence="7">
    <location>
        <position position="208"/>
    </location>
</feature>
<evidence type="ECO:0000256" key="2">
    <source>
        <dbReference type="ARBA" id="ARBA00005992"/>
    </source>
</evidence>
<feature type="region of interest" description="Disordered" evidence="8">
    <location>
        <begin position="46"/>
        <end position="71"/>
    </location>
</feature>
<gene>
    <name evidence="10" type="ORF">CXB77_03450</name>
</gene>
<dbReference type="Proteomes" id="UP000239936">
    <property type="component" value="Unassembled WGS sequence"/>
</dbReference>
<dbReference type="PRINTS" id="PR01217">
    <property type="entry name" value="PRICHEXTENSN"/>
</dbReference>
<feature type="active site" description="Proton donor/acceptor" evidence="7">
    <location>
        <position position="193"/>
    </location>
</feature>
<dbReference type="OrthoDB" id="463216at2"/>
<evidence type="ECO:0000256" key="3">
    <source>
        <dbReference type="ARBA" id="ARBA00022679"/>
    </source>
</evidence>
<dbReference type="GO" id="GO:0018104">
    <property type="term" value="P:peptidoglycan-protein cross-linking"/>
    <property type="evidence" value="ECO:0007669"/>
    <property type="project" value="TreeGrafter"/>
</dbReference>
<dbReference type="Gene3D" id="2.40.440.10">
    <property type="entry name" value="L,D-transpeptidase catalytic domain-like"/>
    <property type="match status" value="1"/>
</dbReference>
<dbReference type="RefSeq" id="WP_105072795.1">
    <property type="nucleotide sequence ID" value="NZ_PPGH01000018.1"/>
</dbReference>
<evidence type="ECO:0000256" key="7">
    <source>
        <dbReference type="PROSITE-ProRule" id="PRU01373"/>
    </source>
</evidence>
<feature type="region of interest" description="Disordered" evidence="8">
    <location>
        <begin position="316"/>
        <end position="421"/>
    </location>
</feature>
<keyword evidence="4 7" id="KW-0133">Cell shape</keyword>
<dbReference type="UniPathway" id="UPA00219"/>
<comment type="caution">
    <text evidence="10">The sequence shown here is derived from an EMBL/GenBank/DDBJ whole genome shotgun (WGS) entry which is preliminary data.</text>
</comment>
<evidence type="ECO:0000259" key="9">
    <source>
        <dbReference type="PROSITE" id="PS52029"/>
    </source>
</evidence>
<dbReference type="PANTHER" id="PTHR30582">
    <property type="entry name" value="L,D-TRANSPEPTIDASE"/>
    <property type="match status" value="1"/>
</dbReference>
<keyword evidence="6 7" id="KW-0961">Cell wall biogenesis/degradation</keyword>
<protein>
    <recommendedName>
        <fullName evidence="9">L,D-TPase catalytic domain-containing protein</fullName>
    </recommendedName>
</protein>
<dbReference type="AlphaFoldDB" id="A0A2S7XU53"/>
<evidence type="ECO:0000256" key="1">
    <source>
        <dbReference type="ARBA" id="ARBA00004752"/>
    </source>
</evidence>
<dbReference type="InterPro" id="IPR038063">
    <property type="entry name" value="Transpep_catalytic_dom"/>
</dbReference>
<evidence type="ECO:0000313" key="10">
    <source>
        <dbReference type="EMBL" id="PQJ97053.1"/>
    </source>
</evidence>
<proteinExistence type="inferred from homology"/>
<dbReference type="CDD" id="cd16913">
    <property type="entry name" value="YkuD_like"/>
    <property type="match status" value="1"/>
</dbReference>
<dbReference type="GO" id="GO:0071555">
    <property type="term" value="P:cell wall organization"/>
    <property type="evidence" value="ECO:0007669"/>
    <property type="project" value="UniProtKB-UniRule"/>
</dbReference>
<dbReference type="GO" id="GO:0016740">
    <property type="term" value="F:transferase activity"/>
    <property type="evidence" value="ECO:0007669"/>
    <property type="project" value="UniProtKB-KW"/>
</dbReference>
<dbReference type="InterPro" id="IPR050979">
    <property type="entry name" value="LD-transpeptidase"/>
</dbReference>
<dbReference type="GO" id="GO:0008360">
    <property type="term" value="P:regulation of cell shape"/>
    <property type="evidence" value="ECO:0007669"/>
    <property type="project" value="UniProtKB-UniRule"/>
</dbReference>
<evidence type="ECO:0000256" key="8">
    <source>
        <dbReference type="SAM" id="MobiDB-lite"/>
    </source>
</evidence>
<evidence type="ECO:0000313" key="11">
    <source>
        <dbReference type="Proteomes" id="UP000239936"/>
    </source>
</evidence>
<feature type="compositionally biased region" description="Pro residues" evidence="8">
    <location>
        <begin position="353"/>
        <end position="382"/>
    </location>
</feature>
<reference evidence="10 11" key="1">
    <citation type="submission" date="2018-01" db="EMBL/GenBank/DDBJ databases">
        <title>The complete genome sequence of Chromatium okenii LaCa, a purple sulfur bacterium with a turbulent life.</title>
        <authorList>
            <person name="Luedin S.M."/>
            <person name="Liechti N."/>
            <person name="Storelli N."/>
            <person name="Danza F."/>
            <person name="Wittwer M."/>
            <person name="Pothier J.F."/>
            <person name="Tonolla M.A."/>
        </authorList>
    </citation>
    <scope>NUCLEOTIDE SEQUENCE [LARGE SCALE GENOMIC DNA]</scope>
    <source>
        <strain evidence="10 11">LaCa</strain>
    </source>
</reference>
<evidence type="ECO:0000256" key="5">
    <source>
        <dbReference type="ARBA" id="ARBA00022984"/>
    </source>
</evidence>
<keyword evidence="11" id="KW-1185">Reference proteome</keyword>
<organism evidence="10 11">
    <name type="scientific">Chromatium okenii</name>
    <dbReference type="NCBI Taxonomy" id="61644"/>
    <lineage>
        <taxon>Bacteria</taxon>
        <taxon>Pseudomonadati</taxon>
        <taxon>Pseudomonadota</taxon>
        <taxon>Gammaproteobacteria</taxon>
        <taxon>Chromatiales</taxon>
        <taxon>Chromatiaceae</taxon>
        <taxon>Chromatium</taxon>
    </lineage>
</organism>
<evidence type="ECO:0000256" key="4">
    <source>
        <dbReference type="ARBA" id="ARBA00022960"/>
    </source>
</evidence>
<dbReference type="PANTHER" id="PTHR30582:SF2">
    <property type="entry name" value="L,D-TRANSPEPTIDASE YCIB-RELATED"/>
    <property type="match status" value="1"/>
</dbReference>
<name>A0A2S7XU53_9GAMM</name>
<feature type="compositionally biased region" description="Pro residues" evidence="8">
    <location>
        <begin position="322"/>
        <end position="339"/>
    </location>
</feature>
<dbReference type="Pfam" id="PF03734">
    <property type="entry name" value="YkuD"/>
    <property type="match status" value="1"/>
</dbReference>
<dbReference type="GO" id="GO:0005576">
    <property type="term" value="C:extracellular region"/>
    <property type="evidence" value="ECO:0007669"/>
    <property type="project" value="TreeGrafter"/>
</dbReference>
<feature type="domain" description="L,D-TPase catalytic" evidence="9">
    <location>
        <begin position="93"/>
        <end position="232"/>
    </location>
</feature>
<feature type="compositionally biased region" description="Pro residues" evidence="8">
    <location>
        <begin position="390"/>
        <end position="421"/>
    </location>
</feature>
<dbReference type="SUPFAM" id="SSF141523">
    <property type="entry name" value="L,D-transpeptidase catalytic domain-like"/>
    <property type="match status" value="1"/>
</dbReference>
<evidence type="ECO:0000256" key="6">
    <source>
        <dbReference type="ARBA" id="ARBA00023316"/>
    </source>
</evidence>
<dbReference type="InterPro" id="IPR005490">
    <property type="entry name" value="LD_TPept_cat_dom"/>
</dbReference>
<sequence>MTEITPPAFFYSRQFRLVCGLALIPSLIACNGLSQMVRPELQKVEPVVAEQPPTTPETVTGDQKTPPPEEPIKEIKLKPSALFEWNGNGRHVSRIVVDTDKQKARFYAGETEIGWSMVATGVSNYPTPTGQFNVLEKVENKRSNLYGKVVGRGGSVVRTNAKMGRDRIPEGSRFEGAHMPFFMRLTGDGVGLHAGPIPNPGQPASHGCIRMPSQLAPVLFNHVSIGTSVSITGGGPSYGNYAAKQRAANAQQVAQQTAQANERRRIEANKAKAAAAAREARARRIAAAKANKPATIAKVDVPAASSDAAVAVNNQTPNAVAPTPPTPSVAPQQPTPPVAATPAVISDVATPVKPAPAPAAPVNPTPPPAAPAPTPKPEPAPVAPVAAPAPVAPPAPAPAPKPEPAPAPAPETPPTPAAPAQ</sequence>
<keyword evidence="5 7" id="KW-0573">Peptidoglycan synthesis</keyword>
<comment type="pathway">
    <text evidence="1 7">Cell wall biogenesis; peptidoglycan biosynthesis.</text>
</comment>
<dbReference type="EMBL" id="PPGH01000018">
    <property type="protein sequence ID" value="PQJ97053.1"/>
    <property type="molecule type" value="Genomic_DNA"/>
</dbReference>
<comment type="similarity">
    <text evidence="2">Belongs to the YkuD family.</text>
</comment>